<organism evidence="6 7">
    <name type="scientific">Xenorhabdus mauleonii</name>
    <dbReference type="NCBI Taxonomy" id="351675"/>
    <lineage>
        <taxon>Bacteria</taxon>
        <taxon>Pseudomonadati</taxon>
        <taxon>Pseudomonadota</taxon>
        <taxon>Gammaproteobacteria</taxon>
        <taxon>Enterobacterales</taxon>
        <taxon>Morganellaceae</taxon>
        <taxon>Xenorhabdus</taxon>
    </lineage>
</organism>
<dbReference type="EMBL" id="FORG01000004">
    <property type="protein sequence ID" value="SFI89539.1"/>
    <property type="molecule type" value="Genomic_DNA"/>
</dbReference>
<keyword evidence="1" id="KW-0805">Transcription regulation</keyword>
<dbReference type="GO" id="GO:0003700">
    <property type="term" value="F:DNA-binding transcription factor activity"/>
    <property type="evidence" value="ECO:0007669"/>
    <property type="project" value="InterPro"/>
</dbReference>
<evidence type="ECO:0000259" key="4">
    <source>
        <dbReference type="PROSITE" id="PS01124"/>
    </source>
</evidence>
<dbReference type="InterPro" id="IPR011256">
    <property type="entry name" value="Reg_factor_effector_dom_sf"/>
</dbReference>
<dbReference type="InterPro" id="IPR009057">
    <property type="entry name" value="Homeodomain-like_sf"/>
</dbReference>
<dbReference type="STRING" id="351675.SAMN05421680_104102"/>
<dbReference type="GO" id="GO:0043565">
    <property type="term" value="F:sequence-specific DNA binding"/>
    <property type="evidence" value="ECO:0007669"/>
    <property type="project" value="InterPro"/>
</dbReference>
<dbReference type="OrthoDB" id="282744at2"/>
<evidence type="ECO:0000313" key="8">
    <source>
        <dbReference type="Proteomes" id="UP000224607"/>
    </source>
</evidence>
<evidence type="ECO:0000256" key="1">
    <source>
        <dbReference type="ARBA" id="ARBA00023015"/>
    </source>
</evidence>
<dbReference type="InterPro" id="IPR050959">
    <property type="entry name" value="MarA-like"/>
</dbReference>
<evidence type="ECO:0000313" key="7">
    <source>
        <dbReference type="Proteomes" id="UP000198919"/>
    </source>
</evidence>
<dbReference type="Pfam" id="PF12833">
    <property type="entry name" value="HTH_18"/>
    <property type="match status" value="1"/>
</dbReference>
<accession>A0A1I3LXP5</accession>
<reference evidence="6" key="1">
    <citation type="submission" date="2016-10" db="EMBL/GenBank/DDBJ databases">
        <authorList>
            <person name="de Groot N.N."/>
        </authorList>
    </citation>
    <scope>NUCLEOTIDE SEQUENCE [LARGE SCALE GENOMIC DNA]</scope>
    <source>
        <strain evidence="6">DSM 17908</strain>
    </source>
</reference>
<gene>
    <name evidence="6" type="ORF">SAMN05421680_104102</name>
    <name evidence="5" type="ORF">Xmau_00985</name>
</gene>
<protein>
    <submittedName>
        <fullName evidence="6">AraC family transcriptional regulator, mar-sox-rob regulon activator</fullName>
    </submittedName>
    <submittedName>
        <fullName evidence="5">RobA</fullName>
    </submittedName>
</protein>
<proteinExistence type="predicted"/>
<keyword evidence="2" id="KW-0238">DNA-binding</keyword>
<dbReference type="SMART" id="SM00342">
    <property type="entry name" value="HTH_ARAC"/>
    <property type="match status" value="1"/>
</dbReference>
<dbReference type="Gene3D" id="3.20.80.10">
    <property type="entry name" value="Regulatory factor, effector binding domain"/>
    <property type="match status" value="1"/>
</dbReference>
<feature type="domain" description="HTH araC/xylS-type" evidence="4">
    <location>
        <begin position="11"/>
        <end position="109"/>
    </location>
</feature>
<dbReference type="SUPFAM" id="SSF46689">
    <property type="entry name" value="Homeodomain-like"/>
    <property type="match status" value="2"/>
</dbReference>
<reference evidence="5 8" key="3">
    <citation type="journal article" date="2017" name="Nat. Microbiol.">
        <title>Natural product diversity associated with the nematode symbionts Photorhabdus and Xenorhabdus.</title>
        <authorList>
            <person name="Tobias N.J."/>
            <person name="Wolff H."/>
            <person name="Djahanschiri B."/>
            <person name="Grundmann F."/>
            <person name="Kronenwerth M."/>
            <person name="Shi Y.M."/>
            <person name="Simonyi S."/>
            <person name="Grun P."/>
            <person name="Shapiro-Ilan D."/>
            <person name="Pidot S.J."/>
            <person name="Stinear T.P."/>
            <person name="Ebersberger I."/>
            <person name="Bode H.B."/>
        </authorList>
    </citation>
    <scope>NUCLEOTIDE SEQUENCE [LARGE SCALE GENOMIC DNA]</scope>
    <source>
        <strain evidence="5 8">DSM 17908</strain>
    </source>
</reference>
<dbReference type="InterPro" id="IPR018060">
    <property type="entry name" value="HTH_AraC"/>
</dbReference>
<evidence type="ECO:0000313" key="6">
    <source>
        <dbReference type="EMBL" id="SFI89539.1"/>
    </source>
</evidence>
<dbReference type="Proteomes" id="UP000224607">
    <property type="component" value="Unassembled WGS sequence"/>
</dbReference>
<sequence length="286" mass="33198">MSVMITKTIIFELISWVEKNLDNQLNIDIVAKKSGYSKWHLQRLFKAITGESLGSYILKRRLYKTAIALWFSGQKAYEVAVRYQFDSHQSFSRSFKSHFSVTPGAWRKTENLELNRLFPPFTPATDDVPELILEKIEGYDIFIQNDAGSLTIEEEENSNKFYNDVNHSVNILLNRNIHQPIDTYVTISNQYLRKTDNLAVRVHLGHHSSNCVRTSKINVKGNYLVFRWYGASQDLSKKVQQIYDSVLIGSSYVLRPDPDVIIIRNFDVSIHSQDTHWNYEYLIPVV</sequence>
<dbReference type="PANTHER" id="PTHR47504:SF5">
    <property type="entry name" value="RIGHT ORIGIN-BINDING PROTEIN"/>
    <property type="match status" value="1"/>
</dbReference>
<dbReference type="RefSeq" id="WP_092508688.1">
    <property type="nucleotide sequence ID" value="NZ_CAWNQB010000012.1"/>
</dbReference>
<dbReference type="Proteomes" id="UP000198919">
    <property type="component" value="Unassembled WGS sequence"/>
</dbReference>
<dbReference type="AlphaFoldDB" id="A0A1I3LXP5"/>
<dbReference type="EMBL" id="NITY01000002">
    <property type="protein sequence ID" value="PHM45335.1"/>
    <property type="molecule type" value="Genomic_DNA"/>
</dbReference>
<evidence type="ECO:0000313" key="5">
    <source>
        <dbReference type="EMBL" id="PHM45335.1"/>
    </source>
</evidence>
<evidence type="ECO:0000256" key="2">
    <source>
        <dbReference type="ARBA" id="ARBA00023125"/>
    </source>
</evidence>
<dbReference type="PANTHER" id="PTHR47504">
    <property type="entry name" value="RIGHT ORIGIN-BINDING PROTEIN"/>
    <property type="match status" value="1"/>
</dbReference>
<evidence type="ECO:0000256" key="3">
    <source>
        <dbReference type="ARBA" id="ARBA00023163"/>
    </source>
</evidence>
<reference evidence="7" key="2">
    <citation type="submission" date="2016-10" db="EMBL/GenBank/DDBJ databases">
        <authorList>
            <person name="Varghese N."/>
            <person name="Submissions S."/>
        </authorList>
    </citation>
    <scope>NUCLEOTIDE SEQUENCE [LARGE SCALE GENOMIC DNA]</scope>
    <source>
        <strain evidence="7">DSM 17908</strain>
    </source>
</reference>
<dbReference type="PROSITE" id="PS01124">
    <property type="entry name" value="HTH_ARAC_FAMILY_2"/>
    <property type="match status" value="1"/>
</dbReference>
<dbReference type="Gene3D" id="1.10.10.60">
    <property type="entry name" value="Homeodomain-like"/>
    <property type="match status" value="2"/>
</dbReference>
<keyword evidence="3" id="KW-0804">Transcription</keyword>
<name>A0A1I3LXP5_9GAMM</name>
<keyword evidence="8" id="KW-1185">Reference proteome</keyword>